<dbReference type="STRING" id="181874.A0A409YFW7"/>
<dbReference type="SMART" id="SM00313">
    <property type="entry name" value="PXA"/>
    <property type="match status" value="1"/>
</dbReference>
<evidence type="ECO:0000256" key="1">
    <source>
        <dbReference type="ARBA" id="ARBA00010883"/>
    </source>
</evidence>
<comment type="similarity">
    <text evidence="1">Belongs to the sorting nexin family.</text>
</comment>
<keyword evidence="8" id="KW-1185">Reference proteome</keyword>
<evidence type="ECO:0000256" key="3">
    <source>
        <dbReference type="SAM" id="Phobius"/>
    </source>
</evidence>
<feature type="region of interest" description="Disordered" evidence="2">
    <location>
        <begin position="638"/>
        <end position="747"/>
    </location>
</feature>
<dbReference type="InterPro" id="IPR044926">
    <property type="entry name" value="RGS_subdomain_2"/>
</dbReference>
<dbReference type="Gene3D" id="3.30.1520.10">
    <property type="entry name" value="Phox-like domain"/>
    <property type="match status" value="1"/>
</dbReference>
<dbReference type="PANTHER" id="PTHR22775">
    <property type="entry name" value="SORTING NEXIN"/>
    <property type="match status" value="1"/>
</dbReference>
<dbReference type="SMART" id="SM00312">
    <property type="entry name" value="PX"/>
    <property type="match status" value="1"/>
</dbReference>
<organism evidence="7 8">
    <name type="scientific">Panaeolus cyanescens</name>
    <dbReference type="NCBI Taxonomy" id="181874"/>
    <lineage>
        <taxon>Eukaryota</taxon>
        <taxon>Fungi</taxon>
        <taxon>Dikarya</taxon>
        <taxon>Basidiomycota</taxon>
        <taxon>Agaricomycotina</taxon>
        <taxon>Agaricomycetes</taxon>
        <taxon>Agaricomycetidae</taxon>
        <taxon>Agaricales</taxon>
        <taxon>Agaricineae</taxon>
        <taxon>Galeropsidaceae</taxon>
        <taxon>Panaeolus</taxon>
    </lineage>
</organism>
<dbReference type="Pfam" id="PF08628">
    <property type="entry name" value="Nexin_C"/>
    <property type="match status" value="1"/>
</dbReference>
<feature type="transmembrane region" description="Helical" evidence="3">
    <location>
        <begin position="86"/>
        <end position="106"/>
    </location>
</feature>
<name>A0A409YFW7_9AGAR</name>
<keyword evidence="3" id="KW-0472">Membrane</keyword>
<dbReference type="InterPro" id="IPR013937">
    <property type="entry name" value="Sorting_nexin_C"/>
</dbReference>
<dbReference type="Pfam" id="PF00787">
    <property type="entry name" value="PX"/>
    <property type="match status" value="1"/>
</dbReference>
<dbReference type="PANTHER" id="PTHR22775:SF3">
    <property type="entry name" value="SORTING NEXIN-13"/>
    <property type="match status" value="1"/>
</dbReference>
<dbReference type="SMART" id="SM00315">
    <property type="entry name" value="RGS"/>
    <property type="match status" value="1"/>
</dbReference>
<keyword evidence="3" id="KW-1133">Transmembrane helix</keyword>
<reference evidence="7 8" key="1">
    <citation type="journal article" date="2018" name="Evol. Lett.">
        <title>Horizontal gene cluster transfer increased hallucinogenic mushroom diversity.</title>
        <authorList>
            <person name="Reynolds H.T."/>
            <person name="Vijayakumar V."/>
            <person name="Gluck-Thaler E."/>
            <person name="Korotkin H.B."/>
            <person name="Matheny P.B."/>
            <person name="Slot J.C."/>
        </authorList>
    </citation>
    <scope>NUCLEOTIDE SEQUENCE [LARGE SCALE GENOMIC DNA]</scope>
    <source>
        <strain evidence="7 8">2629</strain>
    </source>
</reference>
<dbReference type="InterPro" id="IPR036305">
    <property type="entry name" value="RGS_sf"/>
</dbReference>
<feature type="domain" description="PXA" evidence="6">
    <location>
        <begin position="156"/>
        <end position="348"/>
    </location>
</feature>
<dbReference type="PROSITE" id="PS50132">
    <property type="entry name" value="RGS"/>
    <property type="match status" value="1"/>
</dbReference>
<dbReference type="Proteomes" id="UP000284842">
    <property type="component" value="Unassembled WGS sequence"/>
</dbReference>
<sequence>MSRGGFSGNSVIAAQDQSKPCSSSETATNSSLSSTNFTTTNDLRRLDMQYPVSTRTVVFVGVLAIFLPIISRIVSSPLTLLLISPILLLLLALSYLLLNIYLAWYLDSHKSPQPNYLHQAARPFAFSTPAAWQAVTTRSQWFHNTPKNLPPLYPNSNEISDALNDIVTMIIRDFVSAWYDAISSSPAFPIAVSGVLNASIKQVIERASAIDATSLVVKRILPKVTAHIDQFRQSEVALRGAALERQLTQSEELDLLLASRYASKGGKLHPAVANLSTTFTRQTEEAHIRQLIDRALPHILPPKERNSKALTLVVREIATCSVLYPVMDMLADPDFWNRTIDQVAGAAIHQQQLISKVRNVLESQLPRSRSRAVNASSSTPGHTEKITIRTNVRQFESFLRSINHCSSLLDARRLKNDIVGEIRRTRLLLANHEKEDWIDGEKTEDVVAFLDRLYTAKRKVEERIVVLGGEDDSQKQTPIQEAPKSGISLRDILRNPNSLSYFMEFMDRRHRSLPVQFWLTVESFKNPLESVDSDTSGEEEEIIQDPTTAITVKEDISMIHELYFATGTNGALPSISRKHVDAIREFVRDPDPSPAAQKKVRRSVLLAQRQIEGDMEQDFEEFGRSELWFRAIGDAAFETGKPGDDPFKDKDVPTQPTVKDQPPKSPIPPAKYPLSSGLRPQRPEYGPMGMSRTTSSTSNRSTQSKMSGTHIPSSIEVLMSPVEESSSEPTRAPLFDDPEDEMQRAEEKRMEAIHAALTDIMALEQEQQEQQADDRSFSDRSSAPLFDSVRLKDRSRRLGLPFDDRPSPEPEDTEETEHEGSVDEHSTYQLAAPGDLQLTYEITRLAENIAKLEAQDAMLDTLIKKAELTGDAQELRLLKKSKASLMRELREVQFQKQQYEQQESANRLISDRTKVTIVNSTVAEEDGKSVVRYLVEVQQLALDGSVSSGWVVARRYNEFHNMHNKLKERYILIRNLDFPGKRLVASLSGSFLDTRRQALEKYLQSVIAIPVVCESQELRTFLSRDSPFMAAVHRDAANVKTPGAFSGTDLVRNVYRSVAESIDDMFFGPSMLDVMIQRLTRQAAEFAGIVGSGVNDEDLVAQALNAAGKVDSDVAFMKLSGDLKPLEGETSTSTFSAPICDLILAVFELHKKNNWLRRQAIVIILQQVLGGTIERKIREYVKSMVSENRLMSYINLFRDNLWPGGKLRPAGVPRTQDEKLRTRDEANRKLSSLVPDLAANMIGRSNARRGARRIFAVLQNRRLNQHITYTIMDEVFAALFPETVNEERPVT</sequence>
<dbReference type="FunCoup" id="A0A409YFW7">
    <property type="interactions" value="360"/>
</dbReference>
<evidence type="ECO:0000259" key="5">
    <source>
        <dbReference type="PROSITE" id="PS50195"/>
    </source>
</evidence>
<dbReference type="InParanoid" id="A0A409YFW7"/>
<evidence type="ECO:0000313" key="7">
    <source>
        <dbReference type="EMBL" id="PPR01909.1"/>
    </source>
</evidence>
<evidence type="ECO:0000313" key="8">
    <source>
        <dbReference type="Proteomes" id="UP000284842"/>
    </source>
</evidence>
<dbReference type="Gene3D" id="1.10.167.10">
    <property type="entry name" value="Regulator of G-protein Signalling 4, domain 2"/>
    <property type="match status" value="1"/>
</dbReference>
<protein>
    <recommendedName>
        <fullName evidence="9">PhoX domain-containing protein</fullName>
    </recommendedName>
</protein>
<dbReference type="InterPro" id="IPR036871">
    <property type="entry name" value="PX_dom_sf"/>
</dbReference>
<feature type="region of interest" description="Disordered" evidence="2">
    <location>
        <begin position="765"/>
        <end position="826"/>
    </location>
</feature>
<dbReference type="SUPFAM" id="SSF64268">
    <property type="entry name" value="PX domain"/>
    <property type="match status" value="1"/>
</dbReference>
<feature type="transmembrane region" description="Helical" evidence="3">
    <location>
        <begin position="56"/>
        <end position="74"/>
    </location>
</feature>
<evidence type="ECO:0000259" key="4">
    <source>
        <dbReference type="PROSITE" id="PS50132"/>
    </source>
</evidence>
<dbReference type="PROSITE" id="PS50195">
    <property type="entry name" value="PX"/>
    <property type="match status" value="1"/>
</dbReference>
<dbReference type="Pfam" id="PF02194">
    <property type="entry name" value="PXA"/>
    <property type="match status" value="1"/>
</dbReference>
<evidence type="ECO:0000259" key="6">
    <source>
        <dbReference type="PROSITE" id="PS51207"/>
    </source>
</evidence>
<evidence type="ECO:0008006" key="9">
    <source>
        <dbReference type="Google" id="ProtNLM"/>
    </source>
</evidence>
<dbReference type="PROSITE" id="PS51207">
    <property type="entry name" value="PXA"/>
    <property type="match status" value="1"/>
</dbReference>
<feature type="compositionally biased region" description="Low complexity" evidence="2">
    <location>
        <begin position="22"/>
        <end position="36"/>
    </location>
</feature>
<dbReference type="EMBL" id="NHTK01001202">
    <property type="protein sequence ID" value="PPR01909.1"/>
    <property type="molecule type" value="Genomic_DNA"/>
</dbReference>
<feature type="compositionally biased region" description="Basic and acidic residues" evidence="2">
    <location>
        <begin position="641"/>
        <end position="652"/>
    </location>
</feature>
<dbReference type="InterPro" id="IPR001683">
    <property type="entry name" value="PX_dom"/>
</dbReference>
<feature type="compositionally biased region" description="Polar residues" evidence="2">
    <location>
        <begin position="8"/>
        <end position="21"/>
    </location>
</feature>
<keyword evidence="3" id="KW-0812">Transmembrane</keyword>
<feature type="region of interest" description="Disordered" evidence="2">
    <location>
        <begin position="1"/>
        <end position="36"/>
    </location>
</feature>
<feature type="domain" description="PX" evidence="5">
    <location>
        <begin position="911"/>
        <end position="1029"/>
    </location>
</feature>
<dbReference type="InterPro" id="IPR003114">
    <property type="entry name" value="Phox_assoc"/>
</dbReference>
<feature type="domain" description="RGS" evidence="4">
    <location>
        <begin position="488"/>
        <end position="621"/>
    </location>
</feature>
<comment type="caution">
    <text evidence="7">The sequence shown here is derived from an EMBL/GenBank/DDBJ whole genome shotgun (WGS) entry which is preliminary data.</text>
</comment>
<feature type="compositionally biased region" description="Low complexity" evidence="2">
    <location>
        <begin position="691"/>
        <end position="704"/>
    </location>
</feature>
<proteinExistence type="inferred from homology"/>
<evidence type="ECO:0000256" key="2">
    <source>
        <dbReference type="SAM" id="MobiDB-lite"/>
    </source>
</evidence>
<accession>A0A409YFW7</accession>
<dbReference type="Pfam" id="PF00615">
    <property type="entry name" value="RGS"/>
    <property type="match status" value="1"/>
</dbReference>
<dbReference type="GO" id="GO:0035091">
    <property type="term" value="F:phosphatidylinositol binding"/>
    <property type="evidence" value="ECO:0007669"/>
    <property type="project" value="InterPro"/>
</dbReference>
<dbReference type="SUPFAM" id="SSF48097">
    <property type="entry name" value="Regulator of G-protein signaling, RGS"/>
    <property type="match status" value="1"/>
</dbReference>
<dbReference type="OrthoDB" id="120967at2759"/>
<gene>
    <name evidence="7" type="ORF">CVT24_001248</name>
</gene>
<dbReference type="InterPro" id="IPR016137">
    <property type="entry name" value="RGS"/>
</dbReference>